<proteinExistence type="predicted"/>
<keyword evidence="2" id="KW-1185">Reference proteome</keyword>
<sequence length="288" mass="33480">MTRTEIVKAVTKWFDVDKYNVLNELTVEQIYIEVERRVLAYNLLTQYDSLKPQLKALVDDHEQKIQSGKVLFNEDAKIDKPEEILSSSYIANPLTIAGAKDVIGAVDMVNRLIGPEEEAKRSRQLSQYLSQAGISKDVMFVEIHLSEASTEDIIEHLKTMIPRWKKELKVKPHEERGYRFGVGTIKKVMKYNLIPMFDLMFWEKKTGNKIGIALLARLLYPHLISENNRSEGMVKDTDYPLAVGFMTNQSYIKSLGDFIVKYDSDRDWKVWSFINYYLPEDEQEEQEK</sequence>
<gene>
    <name evidence="1" type="ORF">M989_01175</name>
</gene>
<evidence type="ECO:0000313" key="2">
    <source>
        <dbReference type="Proteomes" id="UP000078386"/>
    </source>
</evidence>
<dbReference type="AlphaFoldDB" id="A0A1B7K5C8"/>
<evidence type="ECO:0000313" key="1">
    <source>
        <dbReference type="EMBL" id="OAT55335.1"/>
    </source>
</evidence>
<dbReference type="RefSeq" id="WP_064543269.1">
    <property type="nucleotide sequence ID" value="NZ_LXEU01000025.1"/>
</dbReference>
<reference evidence="1 2" key="1">
    <citation type="submission" date="2016-04" db="EMBL/GenBank/DDBJ databases">
        <title>ATOL: Assembling a taxonomically balanced genome-scale reconstruction of the evolutionary history of the Enterobacteriaceae.</title>
        <authorList>
            <person name="Plunkett G.III."/>
            <person name="Neeno-Eckwall E.C."/>
            <person name="Glasner J.D."/>
            <person name="Perna N.T."/>
        </authorList>
    </citation>
    <scope>NUCLEOTIDE SEQUENCE [LARGE SCALE GENOMIC DNA]</scope>
    <source>
        <strain evidence="1 2">ATCC 51603</strain>
    </source>
</reference>
<name>A0A1B7K5C8_9ENTR</name>
<comment type="caution">
    <text evidence="1">The sequence shown here is derived from an EMBL/GenBank/DDBJ whole genome shotgun (WGS) entry which is preliminary data.</text>
</comment>
<dbReference type="Proteomes" id="UP000078386">
    <property type="component" value="Unassembled WGS sequence"/>
</dbReference>
<dbReference type="InterPro" id="IPR045664">
    <property type="entry name" value="DUF6387"/>
</dbReference>
<dbReference type="EMBL" id="LXEU01000025">
    <property type="protein sequence ID" value="OAT55335.1"/>
    <property type="molecule type" value="Genomic_DNA"/>
</dbReference>
<dbReference type="PATRIC" id="fig|1354264.4.peg.1221"/>
<organism evidence="1 2">
    <name type="scientific">Kluyvera georgiana ATCC 51603</name>
    <dbReference type="NCBI Taxonomy" id="1354264"/>
    <lineage>
        <taxon>Bacteria</taxon>
        <taxon>Pseudomonadati</taxon>
        <taxon>Pseudomonadota</taxon>
        <taxon>Gammaproteobacteria</taxon>
        <taxon>Enterobacterales</taxon>
        <taxon>Enterobacteriaceae</taxon>
        <taxon>Kluyvera</taxon>
    </lineage>
</organism>
<accession>A0A1B7K5C8</accession>
<dbReference type="Pfam" id="PF19924">
    <property type="entry name" value="DUF6387"/>
    <property type="match status" value="1"/>
</dbReference>
<protein>
    <submittedName>
        <fullName evidence="1">Uncharacterized protein</fullName>
    </submittedName>
</protein>